<evidence type="ECO:0000313" key="3">
    <source>
        <dbReference type="Proteomes" id="UP000499080"/>
    </source>
</evidence>
<gene>
    <name evidence="1" type="ORF">AVEN_227738_1</name>
    <name evidence="2" type="ORF">AVEN_25732_1</name>
</gene>
<sequence length="59" mass="6426">MCGPSLTPGNHYLTTFETQSDTVETRFLECNPLRSSGDLQSAVTFGQDALEIFRGAEVS</sequence>
<evidence type="ECO:0000313" key="2">
    <source>
        <dbReference type="EMBL" id="GBN23652.1"/>
    </source>
</evidence>
<dbReference type="Proteomes" id="UP000499080">
    <property type="component" value="Unassembled WGS sequence"/>
</dbReference>
<accession>A0A4Y2MAB1</accession>
<dbReference type="EMBL" id="BGPR01281003">
    <property type="protein sequence ID" value="GBN23652.1"/>
    <property type="molecule type" value="Genomic_DNA"/>
</dbReference>
<keyword evidence="3" id="KW-1185">Reference proteome</keyword>
<dbReference type="AlphaFoldDB" id="A0A4Y2MAB1"/>
<reference evidence="1 3" key="1">
    <citation type="journal article" date="2019" name="Sci. Rep.">
        <title>Orb-weaving spider Araneus ventricosus genome elucidates the spidroin gene catalogue.</title>
        <authorList>
            <person name="Kono N."/>
            <person name="Nakamura H."/>
            <person name="Ohtoshi R."/>
            <person name="Moran D.A.P."/>
            <person name="Shinohara A."/>
            <person name="Yoshida Y."/>
            <person name="Fujiwara M."/>
            <person name="Mori M."/>
            <person name="Tomita M."/>
            <person name="Arakawa K."/>
        </authorList>
    </citation>
    <scope>NUCLEOTIDE SEQUENCE [LARGE SCALE GENOMIC DNA]</scope>
</reference>
<dbReference type="EMBL" id="BGPR01280970">
    <property type="protein sequence ID" value="GBN23579.1"/>
    <property type="molecule type" value="Genomic_DNA"/>
</dbReference>
<feature type="non-terminal residue" evidence="1">
    <location>
        <position position="1"/>
    </location>
</feature>
<protein>
    <submittedName>
        <fullName evidence="1">Uncharacterized protein</fullName>
    </submittedName>
</protein>
<name>A0A4Y2MAB1_ARAVE</name>
<comment type="caution">
    <text evidence="1">The sequence shown here is derived from an EMBL/GenBank/DDBJ whole genome shotgun (WGS) entry which is preliminary data.</text>
</comment>
<evidence type="ECO:0000313" key="1">
    <source>
        <dbReference type="EMBL" id="GBN23579.1"/>
    </source>
</evidence>
<organism evidence="1 3">
    <name type="scientific">Araneus ventricosus</name>
    <name type="common">Orbweaver spider</name>
    <name type="synonym">Epeira ventricosa</name>
    <dbReference type="NCBI Taxonomy" id="182803"/>
    <lineage>
        <taxon>Eukaryota</taxon>
        <taxon>Metazoa</taxon>
        <taxon>Ecdysozoa</taxon>
        <taxon>Arthropoda</taxon>
        <taxon>Chelicerata</taxon>
        <taxon>Arachnida</taxon>
        <taxon>Araneae</taxon>
        <taxon>Araneomorphae</taxon>
        <taxon>Entelegynae</taxon>
        <taxon>Araneoidea</taxon>
        <taxon>Araneidae</taxon>
        <taxon>Araneus</taxon>
    </lineage>
</organism>
<proteinExistence type="predicted"/>